<dbReference type="SUPFAM" id="SSF51735">
    <property type="entry name" value="NAD(P)-binding Rossmann-fold domains"/>
    <property type="match status" value="1"/>
</dbReference>
<dbReference type="InterPro" id="IPR036291">
    <property type="entry name" value="NAD(P)-bd_dom_sf"/>
</dbReference>
<reference evidence="3 4" key="2">
    <citation type="journal article" date="2012" name="Stand. Genomic Sci.">
        <title>Complete genome sequence of the aquatic bacterium Runella slithyformis type strain (LSU 4(T)).</title>
        <authorList>
            <person name="Copeland A."/>
            <person name="Zhang X."/>
            <person name="Misra M."/>
            <person name="Lapidus A."/>
            <person name="Nolan M."/>
            <person name="Lucas S."/>
            <person name="Deshpande S."/>
            <person name="Cheng J.F."/>
            <person name="Tapia R."/>
            <person name="Goodwin L.A."/>
            <person name="Pitluck S."/>
            <person name="Liolios K."/>
            <person name="Pagani I."/>
            <person name="Ivanova N."/>
            <person name="Mikhailova N."/>
            <person name="Pati A."/>
            <person name="Chen A."/>
            <person name="Palaniappan K."/>
            <person name="Land M."/>
            <person name="Hauser L."/>
            <person name="Pan C."/>
            <person name="Jeffries C.D."/>
            <person name="Detter J.C."/>
            <person name="Brambilla E.M."/>
            <person name="Rohde M."/>
            <person name="Djao O.D."/>
            <person name="Goker M."/>
            <person name="Sikorski J."/>
            <person name="Tindall B.J."/>
            <person name="Woyke T."/>
            <person name="Bristow J."/>
            <person name="Eisen J.A."/>
            <person name="Markowitz V."/>
            <person name="Hugenholtz P."/>
            <person name="Kyrpides N.C."/>
            <person name="Klenk H.P."/>
            <person name="Mavromatis K."/>
        </authorList>
    </citation>
    <scope>NUCLEOTIDE SEQUENCE [LARGE SCALE GENOMIC DNA]</scope>
    <source>
        <strain evidence="4">ATCC 29530 / DSM 19594 / LMG 11500 / NCIMB 11436 / LSU 4</strain>
    </source>
</reference>
<organism evidence="3 4">
    <name type="scientific">Runella slithyformis (strain ATCC 29530 / DSM 19594 / LMG 11500 / NCIMB 11436 / LSU 4)</name>
    <dbReference type="NCBI Taxonomy" id="761193"/>
    <lineage>
        <taxon>Bacteria</taxon>
        <taxon>Pseudomonadati</taxon>
        <taxon>Bacteroidota</taxon>
        <taxon>Cytophagia</taxon>
        <taxon>Cytophagales</taxon>
        <taxon>Spirosomataceae</taxon>
        <taxon>Runella</taxon>
    </lineage>
</organism>
<sequence>MDNHSIIYALITRASSTIGESFARILAMEGYNLVLVDTHIDKLQNVAQIVKKDFPLANTICISKNLEHDSDSQELYKEVQQNNLNVELLINNEEIEYFAKNEEIKNYAGKDGSYSNNKFLKHPLTILFLKEMMRKNKGKILHFVSTINRARTIYFSQHNFDKPMVFSLVEIFQHKISEKLIELNILNAQIYSIKLNASDDLDLRAD</sequence>
<dbReference type="KEGG" id="rsi:Runsl_5767"/>
<gene>
    <name evidence="3" type="ordered locus">Runsl_5767</name>
</gene>
<reference evidence="4" key="1">
    <citation type="submission" date="2011-06" db="EMBL/GenBank/DDBJ databases">
        <title>The complete genome of plasmid 5 of Runella slithyformis DSM 19594.</title>
        <authorList>
            <consortium name="US DOE Joint Genome Institute (JGI-PGF)"/>
            <person name="Lucas S."/>
            <person name="Han J."/>
            <person name="Lapidus A."/>
            <person name="Bruce D."/>
            <person name="Goodwin L."/>
            <person name="Pitluck S."/>
            <person name="Peters L."/>
            <person name="Kyrpides N."/>
            <person name="Mavromatis K."/>
            <person name="Ivanova N."/>
            <person name="Ovchinnikova G."/>
            <person name="Zhang X."/>
            <person name="Misra M."/>
            <person name="Detter J.C."/>
            <person name="Tapia R."/>
            <person name="Han C."/>
            <person name="Land M."/>
            <person name="Hauser L."/>
            <person name="Markowitz V."/>
            <person name="Cheng J.-F."/>
            <person name="Hugenholtz P."/>
            <person name="Woyke T."/>
            <person name="Wu D."/>
            <person name="Tindall B."/>
            <person name="Faehrich R."/>
            <person name="Brambilla E."/>
            <person name="Klenk H.-P."/>
            <person name="Eisen J.A."/>
        </authorList>
    </citation>
    <scope>NUCLEOTIDE SEQUENCE [LARGE SCALE GENOMIC DNA]</scope>
    <source>
        <strain evidence="4">ATCC 29530 / DSM 19594 / LMG 11500 / NCIMB 11436 / LSU 4</strain>
        <plasmid evidence="4">pRUNSL05</plasmid>
    </source>
</reference>
<keyword evidence="2" id="KW-0560">Oxidoreductase</keyword>
<dbReference type="Pfam" id="PF00106">
    <property type="entry name" value="adh_short"/>
    <property type="match status" value="1"/>
</dbReference>
<evidence type="ECO:0000256" key="1">
    <source>
        <dbReference type="ARBA" id="ARBA00006484"/>
    </source>
</evidence>
<evidence type="ECO:0000313" key="4">
    <source>
        <dbReference type="Proteomes" id="UP000000493"/>
    </source>
</evidence>
<proteinExistence type="inferred from homology"/>
<keyword evidence="3" id="KW-0614">Plasmid</keyword>
<dbReference type="RefSeq" id="WP_013921792.1">
    <property type="nucleotide sequence ID" value="NC_015695.1"/>
</dbReference>
<dbReference type="AlphaFoldDB" id="A0A7U3ZRY9"/>
<protein>
    <recommendedName>
        <fullName evidence="5">SDR family NAD(P)-dependent oxidoreductase</fullName>
    </recommendedName>
</protein>
<dbReference type="EMBL" id="CP002864">
    <property type="protein sequence ID" value="AEI52252.1"/>
    <property type="molecule type" value="Genomic_DNA"/>
</dbReference>
<dbReference type="InterPro" id="IPR002347">
    <property type="entry name" value="SDR_fam"/>
</dbReference>
<evidence type="ECO:0000313" key="3">
    <source>
        <dbReference type="EMBL" id="AEI52252.1"/>
    </source>
</evidence>
<dbReference type="GO" id="GO:0016491">
    <property type="term" value="F:oxidoreductase activity"/>
    <property type="evidence" value="ECO:0007669"/>
    <property type="project" value="UniProtKB-KW"/>
</dbReference>
<evidence type="ECO:0000256" key="2">
    <source>
        <dbReference type="ARBA" id="ARBA00023002"/>
    </source>
</evidence>
<dbReference type="Proteomes" id="UP000000493">
    <property type="component" value="Plasmid pRUNSL05"/>
</dbReference>
<dbReference type="PANTHER" id="PTHR42901:SF1">
    <property type="entry name" value="ALCOHOL DEHYDROGENASE"/>
    <property type="match status" value="1"/>
</dbReference>
<comment type="similarity">
    <text evidence="1">Belongs to the short-chain dehydrogenases/reductases (SDR) family.</text>
</comment>
<dbReference type="Gene3D" id="3.40.50.720">
    <property type="entry name" value="NAD(P)-binding Rossmann-like Domain"/>
    <property type="match status" value="1"/>
</dbReference>
<geneLocation type="plasmid" evidence="3 4">
    <name>pRUNSL05</name>
</geneLocation>
<name>A0A7U3ZRY9_RUNSL</name>
<evidence type="ECO:0008006" key="5">
    <source>
        <dbReference type="Google" id="ProtNLM"/>
    </source>
</evidence>
<dbReference type="PANTHER" id="PTHR42901">
    <property type="entry name" value="ALCOHOL DEHYDROGENASE"/>
    <property type="match status" value="1"/>
</dbReference>
<keyword evidence="4" id="KW-1185">Reference proteome</keyword>
<accession>A0A7U3ZRY9</accession>